<evidence type="ECO:0000313" key="8">
    <source>
        <dbReference type="EMBL" id="CAA6829474.1"/>
    </source>
</evidence>
<evidence type="ECO:0000256" key="5">
    <source>
        <dbReference type="ARBA" id="ARBA00023136"/>
    </source>
</evidence>
<dbReference type="InterPro" id="IPR050638">
    <property type="entry name" value="AA-Vitamin_Transporters"/>
</dbReference>
<evidence type="ECO:0000256" key="2">
    <source>
        <dbReference type="ARBA" id="ARBA00007362"/>
    </source>
</evidence>
<evidence type="ECO:0000259" key="7">
    <source>
        <dbReference type="Pfam" id="PF00892"/>
    </source>
</evidence>
<feature type="transmembrane region" description="Helical" evidence="6">
    <location>
        <begin position="169"/>
        <end position="189"/>
    </location>
</feature>
<sequence length="310" mass="33121">MKHVEVIANSGSADNISAIAARPWWLVIAPVLFLLLWAGGYAVAKVGLAYSPPMTLLVLRYTCVVVLMAILFIFIRPKLPQTGKDWAHVAIVGILMQSVYFGMCWMAFINGVAAGTAALIMSLQPILVAIIAPRWTGEHVSIRQWVGLALALLGTVLVIVVRLDVGSASATGLLLAGLALVGITFATLWEKRFGVTHHPVTTNLIGYAAGLVGVLPFMFWLETPEIEWTWSFAAALAYLVIGNSLIAVGLLLAMIRAGEVSKVSALMFLIPPLAALIAWFGLGEVMPPLAWLGLALAGVGVFIAMRKSKP</sequence>
<feature type="transmembrane region" description="Helical" evidence="6">
    <location>
        <begin position="24"/>
        <end position="44"/>
    </location>
</feature>
<dbReference type="GO" id="GO:0016020">
    <property type="term" value="C:membrane"/>
    <property type="evidence" value="ECO:0007669"/>
    <property type="project" value="UniProtKB-SubCell"/>
</dbReference>
<feature type="domain" description="EamA" evidence="7">
    <location>
        <begin position="28"/>
        <end position="159"/>
    </location>
</feature>
<comment type="similarity">
    <text evidence="2">Belongs to the EamA transporter family.</text>
</comment>
<feature type="transmembrane region" description="Helical" evidence="6">
    <location>
        <begin position="201"/>
        <end position="220"/>
    </location>
</feature>
<comment type="subcellular location">
    <subcellularLocation>
        <location evidence="1">Membrane</location>
        <topology evidence="1">Multi-pass membrane protein</topology>
    </subcellularLocation>
</comment>
<evidence type="ECO:0000256" key="4">
    <source>
        <dbReference type="ARBA" id="ARBA00022989"/>
    </source>
</evidence>
<proteinExistence type="inferred from homology"/>
<gene>
    <name evidence="8" type="ORF">HELGO_WM22576</name>
</gene>
<feature type="transmembrane region" description="Helical" evidence="6">
    <location>
        <begin position="87"/>
        <end position="108"/>
    </location>
</feature>
<dbReference type="InterPro" id="IPR000620">
    <property type="entry name" value="EamA_dom"/>
</dbReference>
<evidence type="ECO:0000256" key="3">
    <source>
        <dbReference type="ARBA" id="ARBA00022692"/>
    </source>
</evidence>
<feature type="transmembrane region" description="Helical" evidence="6">
    <location>
        <begin position="56"/>
        <end position="75"/>
    </location>
</feature>
<dbReference type="SUPFAM" id="SSF103481">
    <property type="entry name" value="Multidrug resistance efflux transporter EmrE"/>
    <property type="match status" value="2"/>
</dbReference>
<feature type="transmembrane region" description="Helical" evidence="6">
    <location>
        <begin position="288"/>
        <end position="305"/>
    </location>
</feature>
<reference evidence="8" key="1">
    <citation type="submission" date="2020-01" db="EMBL/GenBank/DDBJ databases">
        <authorList>
            <person name="Meier V. D."/>
            <person name="Meier V D."/>
        </authorList>
    </citation>
    <scope>NUCLEOTIDE SEQUENCE</scope>
    <source>
        <strain evidence="8">HLG_WM_MAG_09</strain>
    </source>
</reference>
<feature type="transmembrane region" description="Helical" evidence="6">
    <location>
        <begin position="265"/>
        <end position="282"/>
    </location>
</feature>
<dbReference type="InterPro" id="IPR037185">
    <property type="entry name" value="EmrE-like"/>
</dbReference>
<dbReference type="AlphaFoldDB" id="A0A6S6UHK7"/>
<dbReference type="EMBL" id="CACVAT010000528">
    <property type="protein sequence ID" value="CAA6829474.1"/>
    <property type="molecule type" value="Genomic_DNA"/>
</dbReference>
<keyword evidence="5 6" id="KW-0472">Membrane</keyword>
<dbReference type="PANTHER" id="PTHR32322">
    <property type="entry name" value="INNER MEMBRANE TRANSPORTER"/>
    <property type="match status" value="1"/>
</dbReference>
<evidence type="ECO:0000256" key="1">
    <source>
        <dbReference type="ARBA" id="ARBA00004141"/>
    </source>
</evidence>
<accession>A0A6S6UHK7</accession>
<organism evidence="8">
    <name type="scientific">uncultured Thiotrichaceae bacterium</name>
    <dbReference type="NCBI Taxonomy" id="298394"/>
    <lineage>
        <taxon>Bacteria</taxon>
        <taxon>Pseudomonadati</taxon>
        <taxon>Pseudomonadota</taxon>
        <taxon>Gammaproteobacteria</taxon>
        <taxon>Thiotrichales</taxon>
        <taxon>Thiotrichaceae</taxon>
        <taxon>environmental samples</taxon>
    </lineage>
</organism>
<feature type="transmembrane region" description="Helical" evidence="6">
    <location>
        <begin position="232"/>
        <end position="253"/>
    </location>
</feature>
<dbReference type="PANTHER" id="PTHR32322:SF2">
    <property type="entry name" value="EAMA DOMAIN-CONTAINING PROTEIN"/>
    <property type="match status" value="1"/>
</dbReference>
<keyword evidence="3 6" id="KW-0812">Transmembrane</keyword>
<protein>
    <submittedName>
        <fullName evidence="8">Permease of the drug/metabolite transporter (DMT) superfamily</fullName>
    </submittedName>
</protein>
<evidence type="ECO:0000256" key="6">
    <source>
        <dbReference type="SAM" id="Phobius"/>
    </source>
</evidence>
<feature type="transmembrane region" description="Helical" evidence="6">
    <location>
        <begin position="145"/>
        <end position="163"/>
    </location>
</feature>
<keyword evidence="4 6" id="KW-1133">Transmembrane helix</keyword>
<feature type="domain" description="EamA" evidence="7">
    <location>
        <begin position="171"/>
        <end position="304"/>
    </location>
</feature>
<feature type="transmembrane region" description="Helical" evidence="6">
    <location>
        <begin position="114"/>
        <end position="133"/>
    </location>
</feature>
<name>A0A6S6UHK7_9GAMM</name>
<dbReference type="Pfam" id="PF00892">
    <property type="entry name" value="EamA"/>
    <property type="match status" value="2"/>
</dbReference>